<dbReference type="AlphaFoldDB" id="A0A7N0VBK2"/>
<dbReference type="Proteomes" id="UP000594263">
    <property type="component" value="Unplaced"/>
</dbReference>
<feature type="compositionally biased region" description="Polar residues" evidence="2">
    <location>
        <begin position="33"/>
        <end position="42"/>
    </location>
</feature>
<dbReference type="PANTHER" id="PTHR36406:SF2">
    <property type="entry name" value="MEDIATOR OF RNA POLYMERASE II TRANSCRIPTION SUBUNIT 30"/>
    <property type="match status" value="1"/>
</dbReference>
<dbReference type="Gramene" id="Kaladp0536s0002.1.v1.1">
    <property type="protein sequence ID" value="Kaladp0536s0002.1.v1.1"/>
    <property type="gene ID" value="Kaladp0536s0002.v1.1"/>
</dbReference>
<dbReference type="GO" id="GO:0016592">
    <property type="term" value="C:mediator complex"/>
    <property type="evidence" value="ECO:0007669"/>
    <property type="project" value="EnsemblPlants"/>
</dbReference>
<name>A0A7N0VBK2_KALFE</name>
<evidence type="ECO:0000256" key="2">
    <source>
        <dbReference type="SAM" id="MobiDB-lite"/>
    </source>
</evidence>
<evidence type="ECO:0000313" key="4">
    <source>
        <dbReference type="Proteomes" id="UP000594263"/>
    </source>
</evidence>
<keyword evidence="1" id="KW-0175">Coiled coil</keyword>
<evidence type="ECO:0000313" key="3">
    <source>
        <dbReference type="EnsemblPlants" id="Kaladp0536s0002.1.v1.1"/>
    </source>
</evidence>
<proteinExistence type="predicted"/>
<evidence type="ECO:0000256" key="1">
    <source>
        <dbReference type="SAM" id="Coils"/>
    </source>
</evidence>
<accession>A0A7N0VBK2</accession>
<protein>
    <recommendedName>
        <fullName evidence="5">Mediator of RNA polymerase II transcription subunit 30</fullName>
    </recommendedName>
</protein>
<evidence type="ECO:0008006" key="5">
    <source>
        <dbReference type="Google" id="ProtNLM"/>
    </source>
</evidence>
<dbReference type="InterPro" id="IPR034568">
    <property type="entry name" value="MED30"/>
</dbReference>
<dbReference type="OMA" id="TWQSPCA"/>
<feature type="region of interest" description="Disordered" evidence="2">
    <location>
        <begin position="32"/>
        <end position="72"/>
    </location>
</feature>
<keyword evidence="4" id="KW-1185">Reference proteome</keyword>
<organism evidence="3 4">
    <name type="scientific">Kalanchoe fedtschenkoi</name>
    <name type="common">Lavender scallops</name>
    <name type="synonym">South American air plant</name>
    <dbReference type="NCBI Taxonomy" id="63787"/>
    <lineage>
        <taxon>Eukaryota</taxon>
        <taxon>Viridiplantae</taxon>
        <taxon>Streptophyta</taxon>
        <taxon>Embryophyta</taxon>
        <taxon>Tracheophyta</taxon>
        <taxon>Spermatophyta</taxon>
        <taxon>Magnoliopsida</taxon>
        <taxon>eudicotyledons</taxon>
        <taxon>Gunneridae</taxon>
        <taxon>Pentapetalae</taxon>
        <taxon>Saxifragales</taxon>
        <taxon>Crassulaceae</taxon>
        <taxon>Kalanchoe</taxon>
    </lineage>
</organism>
<dbReference type="EnsemblPlants" id="Kaladp0536s0002.1.v1.1">
    <property type="protein sequence ID" value="Kaladp0536s0002.1.v1.1"/>
    <property type="gene ID" value="Kaladp0536s0002.v1.1"/>
</dbReference>
<sequence length="161" mass="17267">MEGQKHLEETVASAYQILSSMNEELCNPALWSITPNSAQNGAVANGDASSDSSTSHHVDSNGGASSHASGGGALDEARLRYKASVEALKAVLVTIPNAQKEKADEMSIDSPVDQSDIETLEDQASNLRQEIADKNKYVKRLIDQLRELVTDIGTWQSPCPV</sequence>
<feature type="coiled-coil region" evidence="1">
    <location>
        <begin position="117"/>
        <end position="144"/>
    </location>
</feature>
<dbReference type="PANTHER" id="PTHR36406">
    <property type="entry name" value="MEDIATOR OF RNA POLYMERASE II TRANSCRIPTION SUBUNIT 30"/>
    <property type="match status" value="1"/>
</dbReference>
<reference evidence="3" key="1">
    <citation type="submission" date="2021-01" db="UniProtKB">
        <authorList>
            <consortium name="EnsemblPlants"/>
        </authorList>
    </citation>
    <scope>IDENTIFICATION</scope>
</reference>